<gene>
    <name evidence="7" type="ORF">R9X50_00493800</name>
</gene>
<sequence length="440" mass="48642">MAPSSETKKRKRDTNVSASTPSKKTASAVSVSHLRPRGMHPVLASTPGLTVPSLAFTPYAKANATSSYADGIPKPSTHDLVLHSSQHPRLDYSGLPSNDSSETHYVAVFDPATNALQVTPVHHLSLRATLRTEIQDVANDEIRRTYAQQREDLGREFGTKKAKKALLSKTENAIVKPGDKGKAGVDNVQIAILDNAAAASSNVPLKEDADQAQLEAKPIPRPNLAATTIDQVYSFSTLIPPSDARLVPVKDWQDAARDGEEVILSHRYPAHRLTEIGKSENTQRLQALRYLTLLLEFHDALQNAGKSGKKVPKKEQLTAKLGHWPQPLVDSVRRRFATTGNELPKWNMENLYTHMCALTLYIDGWTTNANDLREDLRMENKVISRYFSELGCKVAPPTERERETMLVGGKKVSKAQAAVMRMAKLKVPLEFPKVRSGRRK</sequence>
<dbReference type="GO" id="GO:0005730">
    <property type="term" value="C:nucleolus"/>
    <property type="evidence" value="ECO:0007669"/>
    <property type="project" value="UniProtKB-SubCell"/>
</dbReference>
<keyword evidence="4" id="KW-0804">Transcription</keyword>
<evidence type="ECO:0000256" key="6">
    <source>
        <dbReference type="SAM" id="MobiDB-lite"/>
    </source>
</evidence>
<dbReference type="GO" id="GO:0003677">
    <property type="term" value="F:DNA binding"/>
    <property type="evidence" value="ECO:0007669"/>
    <property type="project" value="InterPro"/>
</dbReference>
<evidence type="ECO:0000256" key="5">
    <source>
        <dbReference type="ARBA" id="ARBA00023242"/>
    </source>
</evidence>
<dbReference type="GO" id="GO:0006351">
    <property type="term" value="P:DNA-templated transcription"/>
    <property type="evidence" value="ECO:0007669"/>
    <property type="project" value="InterPro"/>
</dbReference>
<keyword evidence="3" id="KW-0240">DNA-directed RNA polymerase</keyword>
<name>A0AAQ3RD07_9PEZI</name>
<comment type="similarity">
    <text evidence="2">Belongs to the eukaryotic RPA49/POLR1E RNA polymerase subunit family.</text>
</comment>
<feature type="compositionally biased region" description="Low complexity" evidence="6">
    <location>
        <begin position="16"/>
        <end position="30"/>
    </location>
</feature>
<evidence type="ECO:0000313" key="8">
    <source>
        <dbReference type="Proteomes" id="UP001303373"/>
    </source>
</evidence>
<keyword evidence="5" id="KW-0539">Nucleus</keyword>
<dbReference type="Pfam" id="PF06870">
    <property type="entry name" value="RNA_pol_I_A49"/>
    <property type="match status" value="1"/>
</dbReference>
<evidence type="ECO:0000256" key="4">
    <source>
        <dbReference type="ARBA" id="ARBA00023163"/>
    </source>
</evidence>
<dbReference type="GO" id="GO:0000428">
    <property type="term" value="C:DNA-directed RNA polymerase complex"/>
    <property type="evidence" value="ECO:0007669"/>
    <property type="project" value="UniProtKB-KW"/>
</dbReference>
<dbReference type="AlphaFoldDB" id="A0AAQ3RD07"/>
<feature type="region of interest" description="Disordered" evidence="6">
    <location>
        <begin position="1"/>
        <end position="34"/>
    </location>
</feature>
<evidence type="ECO:0008006" key="9">
    <source>
        <dbReference type="Google" id="ProtNLM"/>
    </source>
</evidence>
<dbReference type="EMBL" id="CP138586">
    <property type="protein sequence ID" value="WPH02083.1"/>
    <property type="molecule type" value="Genomic_DNA"/>
</dbReference>
<evidence type="ECO:0000313" key="7">
    <source>
        <dbReference type="EMBL" id="WPH02083.1"/>
    </source>
</evidence>
<reference evidence="7 8" key="1">
    <citation type="submission" date="2023-11" db="EMBL/GenBank/DDBJ databases">
        <title>An acidophilic fungus is an integral part of prey digestion in a carnivorous sundew plant.</title>
        <authorList>
            <person name="Tsai I.J."/>
        </authorList>
    </citation>
    <scope>NUCLEOTIDE SEQUENCE [LARGE SCALE GENOMIC DNA]</scope>
    <source>
        <strain evidence="7">169a</strain>
    </source>
</reference>
<proteinExistence type="inferred from homology"/>
<protein>
    <recommendedName>
        <fullName evidence="9">RNA polymerase I associated factor, A49-like protein</fullName>
    </recommendedName>
</protein>
<accession>A0AAQ3RD07</accession>
<evidence type="ECO:0000256" key="3">
    <source>
        <dbReference type="ARBA" id="ARBA00022478"/>
    </source>
</evidence>
<evidence type="ECO:0000256" key="1">
    <source>
        <dbReference type="ARBA" id="ARBA00004604"/>
    </source>
</evidence>
<comment type="subcellular location">
    <subcellularLocation>
        <location evidence="1">Nucleus</location>
        <location evidence="1">Nucleolus</location>
    </subcellularLocation>
</comment>
<keyword evidence="8" id="KW-1185">Reference proteome</keyword>
<dbReference type="InterPro" id="IPR009668">
    <property type="entry name" value="RNA_pol-assoc_fac_A49-like"/>
</dbReference>
<dbReference type="PANTHER" id="PTHR14440">
    <property type="entry name" value="DNA-DIRECTED RNA POLYMERASE I SUBUNIT RPA49"/>
    <property type="match status" value="1"/>
</dbReference>
<organism evidence="7 8">
    <name type="scientific">Acrodontium crateriforme</name>
    <dbReference type="NCBI Taxonomy" id="150365"/>
    <lineage>
        <taxon>Eukaryota</taxon>
        <taxon>Fungi</taxon>
        <taxon>Dikarya</taxon>
        <taxon>Ascomycota</taxon>
        <taxon>Pezizomycotina</taxon>
        <taxon>Dothideomycetes</taxon>
        <taxon>Dothideomycetidae</taxon>
        <taxon>Mycosphaerellales</taxon>
        <taxon>Teratosphaeriaceae</taxon>
        <taxon>Acrodontium</taxon>
    </lineage>
</organism>
<evidence type="ECO:0000256" key="2">
    <source>
        <dbReference type="ARBA" id="ARBA00009430"/>
    </source>
</evidence>
<dbReference type="Proteomes" id="UP001303373">
    <property type="component" value="Chromosome 7"/>
</dbReference>